<dbReference type="PRINTS" id="PR00721">
    <property type="entry name" value="STOMATIN"/>
</dbReference>
<dbReference type="Proteomes" id="UP001164803">
    <property type="component" value="Chromosome"/>
</dbReference>
<keyword evidence="5" id="KW-1185">Reference proteome</keyword>
<dbReference type="CDD" id="cd13775">
    <property type="entry name" value="SPFH_eoslipins_u3"/>
    <property type="match status" value="1"/>
</dbReference>
<gene>
    <name evidence="4" type="ORF">NZD86_22680</name>
</gene>
<evidence type="ECO:0000313" key="4">
    <source>
        <dbReference type="EMBL" id="WAH36930.1"/>
    </source>
</evidence>
<evidence type="ECO:0000313" key="5">
    <source>
        <dbReference type="Proteomes" id="UP001164803"/>
    </source>
</evidence>
<feature type="domain" description="Band 7" evidence="3">
    <location>
        <begin position="55"/>
        <end position="213"/>
    </location>
</feature>
<dbReference type="InterPro" id="IPR001107">
    <property type="entry name" value="Band_7"/>
</dbReference>
<proteinExistence type="inferred from homology"/>
<dbReference type="Pfam" id="PF01145">
    <property type="entry name" value="Band_7"/>
    <property type="match status" value="1"/>
</dbReference>
<keyword evidence="2" id="KW-0472">Membrane</keyword>
<organism evidence="4 5">
    <name type="scientific">Alicyclobacillus dauci</name>
    <dbReference type="NCBI Taxonomy" id="1475485"/>
    <lineage>
        <taxon>Bacteria</taxon>
        <taxon>Bacillati</taxon>
        <taxon>Bacillota</taxon>
        <taxon>Bacilli</taxon>
        <taxon>Bacillales</taxon>
        <taxon>Alicyclobacillaceae</taxon>
        <taxon>Alicyclobacillus</taxon>
    </lineage>
</organism>
<name>A0ABY6Z224_9BACL</name>
<evidence type="ECO:0000256" key="1">
    <source>
        <dbReference type="ARBA" id="ARBA00008164"/>
    </source>
</evidence>
<dbReference type="RefSeq" id="WP_268044332.1">
    <property type="nucleotide sequence ID" value="NZ_CP104064.1"/>
</dbReference>
<dbReference type="SUPFAM" id="SSF117892">
    <property type="entry name" value="Band 7/SPFH domain"/>
    <property type="match status" value="1"/>
</dbReference>
<protein>
    <submittedName>
        <fullName evidence="4">Slipin family protein</fullName>
    </submittedName>
</protein>
<dbReference type="SMART" id="SM00244">
    <property type="entry name" value="PHB"/>
    <property type="match status" value="1"/>
</dbReference>
<reference evidence="4" key="1">
    <citation type="submission" date="2022-08" db="EMBL/GenBank/DDBJ databases">
        <title>Alicyclobacillus dauci DSM2870, complete genome.</title>
        <authorList>
            <person name="Wang Q."/>
            <person name="Cai R."/>
            <person name="Wang Z."/>
        </authorList>
    </citation>
    <scope>NUCLEOTIDE SEQUENCE</scope>
    <source>
        <strain evidence="4">DSM 28700</strain>
    </source>
</reference>
<sequence length="309" mass="34015">MDEVANRNIAGIQRFIFIVFLLIGLGVGAGIALRHHVLGAVIGILIILVGWVFATSIRVADQWEKAVVLRLGKFKALAGPGMFFIIPLVDTVPTWIDQRIITTKFTAEQTLTKDTVPVNVDAVLFWMVWDAQKAALEVADFESSVAWAAQTALRDLIGRTLLEDLLSSRETMDEELKRVMDERTEPWGITIQDVQLRDISIPNSLQDAMSRAAQAERERNARAILGTAEKQVAESFLQAAEMYNSNPIALQLRAMNILYEGLKEKASMIVVPSSLADAANVGNLLGFVSSEKLREMGNMGQEAGHTSHS</sequence>
<keyword evidence="2" id="KW-1133">Transmembrane helix</keyword>
<keyword evidence="2" id="KW-0812">Transmembrane</keyword>
<feature type="transmembrane region" description="Helical" evidence="2">
    <location>
        <begin position="77"/>
        <end position="96"/>
    </location>
</feature>
<dbReference type="InterPro" id="IPR043202">
    <property type="entry name" value="Band-7_stomatin-like"/>
</dbReference>
<dbReference type="Gene3D" id="6.10.250.2090">
    <property type="match status" value="1"/>
</dbReference>
<evidence type="ECO:0000259" key="3">
    <source>
        <dbReference type="SMART" id="SM00244"/>
    </source>
</evidence>
<comment type="similarity">
    <text evidence="1">Belongs to the band 7/mec-2 family.</text>
</comment>
<dbReference type="Gene3D" id="3.30.479.30">
    <property type="entry name" value="Band 7 domain"/>
    <property type="match status" value="1"/>
</dbReference>
<accession>A0ABY6Z224</accession>
<dbReference type="InterPro" id="IPR036013">
    <property type="entry name" value="Band_7/SPFH_dom_sf"/>
</dbReference>
<evidence type="ECO:0000256" key="2">
    <source>
        <dbReference type="SAM" id="Phobius"/>
    </source>
</evidence>
<dbReference type="EMBL" id="CP104064">
    <property type="protein sequence ID" value="WAH36930.1"/>
    <property type="molecule type" value="Genomic_DNA"/>
</dbReference>
<dbReference type="PANTHER" id="PTHR10264">
    <property type="entry name" value="BAND 7 PROTEIN-RELATED"/>
    <property type="match status" value="1"/>
</dbReference>
<feature type="transmembrane region" description="Helical" evidence="2">
    <location>
        <begin position="37"/>
        <end position="57"/>
    </location>
</feature>
<dbReference type="InterPro" id="IPR001972">
    <property type="entry name" value="Stomatin_HflK_fam"/>
</dbReference>
<feature type="transmembrane region" description="Helical" evidence="2">
    <location>
        <begin position="12"/>
        <end position="31"/>
    </location>
</feature>
<dbReference type="PANTHER" id="PTHR10264:SF19">
    <property type="entry name" value="AT06885P-RELATED"/>
    <property type="match status" value="1"/>
</dbReference>